<dbReference type="RefSeq" id="WP_406260825.1">
    <property type="nucleotide sequence ID" value="NZ_CP108125.1"/>
</dbReference>
<dbReference type="PANTHER" id="PTHR33164">
    <property type="entry name" value="TRANSCRIPTIONAL REGULATOR, MARR FAMILY"/>
    <property type="match status" value="1"/>
</dbReference>
<dbReference type="EMBL" id="CP108125">
    <property type="protein sequence ID" value="WTO86810.1"/>
    <property type="molecule type" value="Genomic_DNA"/>
</dbReference>
<dbReference type="Gene3D" id="1.10.10.10">
    <property type="entry name" value="Winged helix-like DNA-binding domain superfamily/Winged helix DNA-binding domain"/>
    <property type="match status" value="1"/>
</dbReference>
<evidence type="ECO:0000313" key="2">
    <source>
        <dbReference type="EMBL" id="WTO86810.1"/>
    </source>
</evidence>
<dbReference type="PANTHER" id="PTHR33164:SF57">
    <property type="entry name" value="MARR-FAMILY TRANSCRIPTIONAL REGULATOR"/>
    <property type="match status" value="1"/>
</dbReference>
<dbReference type="PRINTS" id="PR00598">
    <property type="entry name" value="HTHMARR"/>
</dbReference>
<keyword evidence="3" id="KW-1185">Reference proteome</keyword>
<dbReference type="InterPro" id="IPR036390">
    <property type="entry name" value="WH_DNA-bd_sf"/>
</dbReference>
<proteinExistence type="predicted"/>
<dbReference type="InterPro" id="IPR000835">
    <property type="entry name" value="HTH_MarR-typ"/>
</dbReference>
<evidence type="ECO:0000313" key="3">
    <source>
        <dbReference type="Proteomes" id="UP001622690"/>
    </source>
</evidence>
<dbReference type="InterPro" id="IPR039422">
    <property type="entry name" value="MarR/SlyA-like"/>
</dbReference>
<dbReference type="SMART" id="SM00347">
    <property type="entry name" value="HTH_MARR"/>
    <property type="match status" value="1"/>
</dbReference>
<sequence>MPPTPLPRPSAAAVTPEVVEIERALSRITYLSTRARQHERLMALAGVPLDRAAVALLRQIAETEPLRPGELAHRLGVEASHVTRTAQQLERSGHVVRVPDPRDRRAQRIELTEAGRQAVARIREAGAHGMQVALADWTPAELGQLATLFHRMVDDFLAHSADEDTETPPAVPGGRSG</sequence>
<dbReference type="Proteomes" id="UP001622690">
    <property type="component" value="Chromosome"/>
</dbReference>
<dbReference type="InterPro" id="IPR036388">
    <property type="entry name" value="WH-like_DNA-bd_sf"/>
</dbReference>
<accession>A0ABZ1J3W4</accession>
<gene>
    <name evidence="2" type="ORF">OHU27_31985</name>
</gene>
<protein>
    <submittedName>
        <fullName evidence="2">MarR family transcriptional regulator</fullName>
    </submittedName>
</protein>
<dbReference type="SUPFAM" id="SSF46785">
    <property type="entry name" value="Winged helix' DNA-binding domain"/>
    <property type="match status" value="1"/>
</dbReference>
<organism evidence="2 3">
    <name type="scientific">Streptomyces nigra</name>
    <dbReference type="NCBI Taxonomy" id="1827580"/>
    <lineage>
        <taxon>Bacteria</taxon>
        <taxon>Bacillati</taxon>
        <taxon>Actinomycetota</taxon>
        <taxon>Actinomycetes</taxon>
        <taxon>Kitasatosporales</taxon>
        <taxon>Streptomycetaceae</taxon>
        <taxon>Streptomyces</taxon>
    </lineage>
</organism>
<feature type="domain" description="HTH marR-type" evidence="1">
    <location>
        <begin position="18"/>
        <end position="154"/>
    </location>
</feature>
<dbReference type="Pfam" id="PF01047">
    <property type="entry name" value="MarR"/>
    <property type="match status" value="1"/>
</dbReference>
<name>A0ABZ1J3W4_9ACTN</name>
<reference evidence="2 3" key="1">
    <citation type="submission" date="2022-10" db="EMBL/GenBank/DDBJ databases">
        <title>The complete genomes of actinobacterial strains from the NBC collection.</title>
        <authorList>
            <person name="Joergensen T.S."/>
            <person name="Alvarez Arevalo M."/>
            <person name="Sterndorff E.B."/>
            <person name="Faurdal D."/>
            <person name="Vuksanovic O."/>
            <person name="Mourched A.-S."/>
            <person name="Charusanti P."/>
            <person name="Shaw S."/>
            <person name="Blin K."/>
            <person name="Weber T."/>
        </authorList>
    </citation>
    <scope>NUCLEOTIDE SEQUENCE [LARGE SCALE GENOMIC DNA]</scope>
    <source>
        <strain evidence="2 3">NBC_00206</strain>
    </source>
</reference>
<dbReference type="PROSITE" id="PS50995">
    <property type="entry name" value="HTH_MARR_2"/>
    <property type="match status" value="1"/>
</dbReference>
<evidence type="ECO:0000259" key="1">
    <source>
        <dbReference type="PROSITE" id="PS50995"/>
    </source>
</evidence>